<evidence type="ECO:0000313" key="2">
    <source>
        <dbReference type="Proteomes" id="UP000294746"/>
    </source>
</evidence>
<reference evidence="1 2" key="1">
    <citation type="submission" date="2019-03" db="EMBL/GenBank/DDBJ databases">
        <title>Genomic Encyclopedia of Type Strains, Phase IV (KMG-IV): sequencing the most valuable type-strain genomes for metagenomic binning, comparative biology and taxonomic classification.</title>
        <authorList>
            <person name="Goeker M."/>
        </authorList>
    </citation>
    <scope>NUCLEOTIDE SEQUENCE [LARGE SCALE GENOMIC DNA]</scope>
    <source>
        <strain evidence="1 2">DSM 46831</strain>
    </source>
</reference>
<name>A0A4R2RZG1_9BACL</name>
<dbReference type="Proteomes" id="UP000294746">
    <property type="component" value="Unassembled WGS sequence"/>
</dbReference>
<sequence>MMLDDFMHLYDDTVKTNTRFVGFMGETVRFDLVIMRTDRFYGKMVVMDIQSSKFAIIGKDDLEEEGYLEFAFGISAESAEELKFFLEQTF</sequence>
<dbReference type="Pfam" id="PF11256">
    <property type="entry name" value="SAV0927-like"/>
    <property type="match status" value="1"/>
</dbReference>
<evidence type="ECO:0000313" key="1">
    <source>
        <dbReference type="EMBL" id="TCP68277.1"/>
    </source>
</evidence>
<gene>
    <name evidence="1" type="ORF">EDD57_11815</name>
</gene>
<dbReference type="AlphaFoldDB" id="A0A4R2RZG1"/>
<comment type="caution">
    <text evidence="1">The sequence shown here is derived from an EMBL/GenBank/DDBJ whole genome shotgun (WGS) entry which is preliminary data.</text>
</comment>
<proteinExistence type="predicted"/>
<keyword evidence="2" id="KW-1185">Reference proteome</keyword>
<protein>
    <submittedName>
        <fullName evidence="1">DUF3055 family protein</fullName>
    </submittedName>
</protein>
<accession>A0A4R2RZG1</accession>
<dbReference type="EMBL" id="SLXV01000018">
    <property type="protein sequence ID" value="TCP68277.1"/>
    <property type="molecule type" value="Genomic_DNA"/>
</dbReference>
<dbReference type="InterPro" id="IPR021415">
    <property type="entry name" value="SAV0927-like"/>
</dbReference>
<organism evidence="1 2">
    <name type="scientific">Baia soyae</name>
    <dbReference type="NCBI Taxonomy" id="1544746"/>
    <lineage>
        <taxon>Bacteria</taxon>
        <taxon>Bacillati</taxon>
        <taxon>Bacillota</taxon>
        <taxon>Bacilli</taxon>
        <taxon>Bacillales</taxon>
        <taxon>Thermoactinomycetaceae</taxon>
        <taxon>Baia</taxon>
    </lineage>
</organism>